<dbReference type="Proteomes" id="UP000077521">
    <property type="component" value="Unassembled WGS sequence"/>
</dbReference>
<organism evidence="1 2">
    <name type="scientific">Tilletia indica</name>
    <dbReference type="NCBI Taxonomy" id="43049"/>
    <lineage>
        <taxon>Eukaryota</taxon>
        <taxon>Fungi</taxon>
        <taxon>Dikarya</taxon>
        <taxon>Basidiomycota</taxon>
        <taxon>Ustilaginomycotina</taxon>
        <taxon>Exobasidiomycetes</taxon>
        <taxon>Tilletiales</taxon>
        <taxon>Tilletiaceae</taxon>
        <taxon>Tilletia</taxon>
    </lineage>
</organism>
<sequence length="115" mass="13241">MSVTLHDYRRQYPADGWYADVLQDQARHEDPKSLEGYVKYAGETTNADTVTERLLVDDEASATTRRSDWDRVRRRQKDSEEATFSIWALKAVPSPETRSAEPSFDFPRWKGSSSP</sequence>
<evidence type="ECO:0000313" key="1">
    <source>
        <dbReference type="EMBL" id="KAE8250226.1"/>
    </source>
</evidence>
<accession>A0A177TTC5</accession>
<dbReference type="EMBL" id="LWDF02000342">
    <property type="protein sequence ID" value="KAE8250226.1"/>
    <property type="molecule type" value="Genomic_DNA"/>
</dbReference>
<evidence type="ECO:0000313" key="2">
    <source>
        <dbReference type="Proteomes" id="UP000077521"/>
    </source>
</evidence>
<keyword evidence="2" id="KW-1185">Reference proteome</keyword>
<name>A0A177TTC5_9BASI</name>
<dbReference type="AlphaFoldDB" id="A0A177TTC5"/>
<gene>
    <name evidence="1" type="ORF">A4X13_0g4884</name>
</gene>
<comment type="caution">
    <text evidence="1">The sequence shown here is derived from an EMBL/GenBank/DDBJ whole genome shotgun (WGS) entry which is preliminary data.</text>
</comment>
<reference evidence="1" key="2">
    <citation type="journal article" date="2019" name="IMA Fungus">
        <title>Genome sequencing and comparison of five Tilletia species to identify candidate genes for the detection of regulated species infecting wheat.</title>
        <authorList>
            <person name="Nguyen H.D.T."/>
            <person name="Sultana T."/>
            <person name="Kesanakurti P."/>
            <person name="Hambleton S."/>
        </authorList>
    </citation>
    <scope>NUCLEOTIDE SEQUENCE</scope>
    <source>
        <strain evidence="1">DAOMC 236416</strain>
    </source>
</reference>
<protein>
    <submittedName>
        <fullName evidence="1">Uncharacterized protein</fullName>
    </submittedName>
</protein>
<proteinExistence type="predicted"/>
<reference evidence="1" key="1">
    <citation type="submission" date="2016-04" db="EMBL/GenBank/DDBJ databases">
        <authorList>
            <person name="Nguyen H.D."/>
            <person name="Samba Siva P."/>
            <person name="Cullis J."/>
            <person name="Levesque C.A."/>
            <person name="Hambleton S."/>
        </authorList>
    </citation>
    <scope>NUCLEOTIDE SEQUENCE</scope>
    <source>
        <strain evidence="1">DAOMC 236416</strain>
    </source>
</reference>